<dbReference type="Pfam" id="PF07715">
    <property type="entry name" value="Plug"/>
    <property type="match status" value="1"/>
</dbReference>
<dbReference type="SUPFAM" id="SSF49464">
    <property type="entry name" value="Carboxypeptidase regulatory domain-like"/>
    <property type="match status" value="1"/>
</dbReference>
<feature type="region of interest" description="Disordered" evidence="4">
    <location>
        <begin position="800"/>
        <end position="822"/>
    </location>
</feature>
<dbReference type="AlphaFoldDB" id="A0A1H2BGB3"/>
<evidence type="ECO:0000256" key="2">
    <source>
        <dbReference type="ARBA" id="ARBA00023136"/>
    </source>
</evidence>
<dbReference type="GO" id="GO:0009279">
    <property type="term" value="C:cell outer membrane"/>
    <property type="evidence" value="ECO:0007669"/>
    <property type="project" value="UniProtKB-SubCell"/>
</dbReference>
<evidence type="ECO:0000313" key="9">
    <source>
        <dbReference type="Proteomes" id="UP000199679"/>
    </source>
</evidence>
<keyword evidence="5" id="KW-0732">Signal</keyword>
<dbReference type="OrthoDB" id="606851at2"/>
<gene>
    <name evidence="8" type="ORF">SAMN05216490_4111</name>
</gene>
<evidence type="ECO:0000256" key="5">
    <source>
        <dbReference type="SAM" id="SignalP"/>
    </source>
</evidence>
<dbReference type="Gene3D" id="2.170.130.10">
    <property type="entry name" value="TonB-dependent receptor, plug domain"/>
    <property type="match status" value="1"/>
</dbReference>
<evidence type="ECO:0000313" key="8">
    <source>
        <dbReference type="EMBL" id="SDT57350.1"/>
    </source>
</evidence>
<comment type="subcellular location">
    <subcellularLocation>
        <location evidence="1">Cell outer membrane</location>
    </subcellularLocation>
</comment>
<dbReference type="Pfam" id="PF13715">
    <property type="entry name" value="CarbopepD_reg_2"/>
    <property type="match status" value="1"/>
</dbReference>
<keyword evidence="2" id="KW-0472">Membrane</keyword>
<dbReference type="RefSeq" id="WP_091377431.1">
    <property type="nucleotide sequence ID" value="NZ_LT629740.1"/>
</dbReference>
<feature type="domain" description="Outer membrane protein beta-barrel" evidence="7">
    <location>
        <begin position="383"/>
        <end position="795"/>
    </location>
</feature>
<evidence type="ECO:0000256" key="1">
    <source>
        <dbReference type="ARBA" id="ARBA00004442"/>
    </source>
</evidence>
<feature type="compositionally biased region" description="Basic and acidic residues" evidence="4">
    <location>
        <begin position="812"/>
        <end position="822"/>
    </location>
</feature>
<dbReference type="InterPro" id="IPR041700">
    <property type="entry name" value="OMP_b-brl_3"/>
</dbReference>
<dbReference type="EMBL" id="LT629740">
    <property type="protein sequence ID" value="SDT57350.1"/>
    <property type="molecule type" value="Genomic_DNA"/>
</dbReference>
<keyword evidence="9" id="KW-1185">Reference proteome</keyword>
<dbReference type="InterPro" id="IPR008969">
    <property type="entry name" value="CarboxyPept-like_regulatory"/>
</dbReference>
<feature type="signal peptide" evidence="5">
    <location>
        <begin position="1"/>
        <end position="22"/>
    </location>
</feature>
<evidence type="ECO:0000256" key="4">
    <source>
        <dbReference type="SAM" id="MobiDB-lite"/>
    </source>
</evidence>
<protein>
    <submittedName>
        <fullName evidence="8">Outer membrane receptor proteins, mostly Fe transport</fullName>
    </submittedName>
</protein>
<evidence type="ECO:0000256" key="3">
    <source>
        <dbReference type="ARBA" id="ARBA00023237"/>
    </source>
</evidence>
<feature type="chain" id="PRO_5009269910" evidence="5">
    <location>
        <begin position="23"/>
        <end position="822"/>
    </location>
</feature>
<evidence type="ECO:0000259" key="7">
    <source>
        <dbReference type="Pfam" id="PF14905"/>
    </source>
</evidence>
<dbReference type="STRING" id="652787.SAMN05216490_4111"/>
<dbReference type="InterPro" id="IPR012910">
    <property type="entry name" value="Plug_dom"/>
</dbReference>
<feature type="domain" description="TonB-dependent receptor plug" evidence="6">
    <location>
        <begin position="150"/>
        <end position="224"/>
    </location>
</feature>
<dbReference type="InterPro" id="IPR037066">
    <property type="entry name" value="Plug_dom_sf"/>
</dbReference>
<accession>A0A1H2BGB3</accession>
<keyword evidence="3" id="KW-0998">Cell outer membrane</keyword>
<dbReference type="Gene3D" id="2.60.40.1120">
    <property type="entry name" value="Carboxypeptidase-like, regulatory domain"/>
    <property type="match status" value="1"/>
</dbReference>
<keyword evidence="8" id="KW-0675">Receptor</keyword>
<dbReference type="InterPro" id="IPR036942">
    <property type="entry name" value="Beta-barrel_TonB_sf"/>
</dbReference>
<dbReference type="Gene3D" id="2.40.170.20">
    <property type="entry name" value="TonB-dependent receptor, beta-barrel domain"/>
    <property type="match status" value="1"/>
</dbReference>
<reference evidence="8 9" key="1">
    <citation type="submission" date="2016-10" db="EMBL/GenBank/DDBJ databases">
        <authorList>
            <person name="de Groot N.N."/>
        </authorList>
    </citation>
    <scope>NUCLEOTIDE SEQUENCE [LARGE SCALE GENOMIC DNA]</scope>
    <source>
        <strain evidence="8 9">MP1X4</strain>
    </source>
</reference>
<name>A0A1H2BGB3_MUCMA</name>
<proteinExistence type="predicted"/>
<sequence length="822" mass="90527">MKLLKMKITAALILMITVAAYGQNSTKITGTVKDSFTHENIPFATASLVDQHTKTTIKGVQTDINGNFVLENLPAGTFTLRIVYVGYEYLLKENIIIGPATGNFNLGNLLMEPSKNTSLKEVMVTGKRAALQNIDGKKIFSVNQSLVSKGGSAADLLQNVPTLQIDGNGNVSLRGSTGVKVLVDGKPSVIANGDITQILQSIPASSIESIEVIANPSAKYDANGEGIINIILKKNSKPGFNGSVELGGGTRDNYNGSANLSYQSGKGNLYGNYSVKNGNTYSNGFQYMTFLKPTDSVRYSNETFPSVTRNKIQFLKAGIDYSLTPKSILGISGSLNLRNTHRDEVLSIDNLAANSLPVQSSTRNNTTNNNGNSYELDVDYSQHFKKPKEELTFNFSYAYGNFRNFQEYQTHLINVNGQKSLPLDTPLISDIRNNATNYNIQADYVLPVGKTGQFAAGYRSQITLGNNNQYAYGVTGTGVVPVYDFTSFFSSNNQVHAVYLNYKDQIADFSYQLGLRAEDSHLNATFRSYDANNSLFADPVKVPSKGLYPSVLLTEKLENNSQLQFTFTNRVSRPTARELNSATDFSDPVNYERGNPALRPESINALELDYNKSWENISFTSGIYYNQINNVIKHIESDPVDGVVITTAQNLKRSTTTGLELIGHFDVVKGWDFTANTNIYERDNDAAPQFGIARNTGVSWNANVTSNVSLPERISLQIRADYRAPDMIVQDKNRAAFGMDAAAKYDLPGNRASLTFNANDIFNSRKWAFLRSSDDLLLDFERRTVGSRATLTFSYRFGTGAGSSKQPRKKEVRPDKRIDDAS</sequence>
<organism evidence="8 9">
    <name type="scientific">Mucilaginibacter mallensis</name>
    <dbReference type="NCBI Taxonomy" id="652787"/>
    <lineage>
        <taxon>Bacteria</taxon>
        <taxon>Pseudomonadati</taxon>
        <taxon>Bacteroidota</taxon>
        <taxon>Sphingobacteriia</taxon>
        <taxon>Sphingobacteriales</taxon>
        <taxon>Sphingobacteriaceae</taxon>
        <taxon>Mucilaginibacter</taxon>
    </lineage>
</organism>
<dbReference type="Proteomes" id="UP000199679">
    <property type="component" value="Chromosome I"/>
</dbReference>
<dbReference type="Pfam" id="PF14905">
    <property type="entry name" value="OMP_b-brl_3"/>
    <property type="match status" value="1"/>
</dbReference>
<dbReference type="SUPFAM" id="SSF56935">
    <property type="entry name" value="Porins"/>
    <property type="match status" value="1"/>
</dbReference>
<evidence type="ECO:0000259" key="6">
    <source>
        <dbReference type="Pfam" id="PF07715"/>
    </source>
</evidence>